<name>A0ABU9AZG8_9BACT</name>
<dbReference type="NCBIfam" id="TIGR02532">
    <property type="entry name" value="IV_pilin_GFxxxE"/>
    <property type="match status" value="1"/>
</dbReference>
<keyword evidence="3" id="KW-1185">Reference proteome</keyword>
<sequence length="222" mass="23942">MHFRPTRSARGFSLIELLVVILIISVLLTLGAVGLKGIGGKGVTSGVSTAEAIFDEARAIAVGKGTRSRVLIDVNDPQSTENYKRRMVVVYEKLNEQGEPQKDQWELSSRAVTLPEGTFFSETFSKKDHKSGGDGVDNVDLSTNKQAYDGKYLSYEFNSEGICSTPGASFILGSGARAAGQEPNVTGAGKRDFAGFIVWRNGRTSLFRGPDEIGIPSDVKTF</sequence>
<dbReference type="RefSeq" id="WP_341405765.1">
    <property type="nucleotide sequence ID" value="NZ_JBBUKT010000006.1"/>
</dbReference>
<proteinExistence type="predicted"/>
<dbReference type="EMBL" id="JBBUKT010000006">
    <property type="protein sequence ID" value="MEK7952005.1"/>
    <property type="molecule type" value="Genomic_DNA"/>
</dbReference>
<keyword evidence="1" id="KW-0472">Membrane</keyword>
<accession>A0ABU9AZG8</accession>
<evidence type="ECO:0000313" key="2">
    <source>
        <dbReference type="EMBL" id="MEK7952005.1"/>
    </source>
</evidence>
<keyword evidence="1" id="KW-0812">Transmembrane</keyword>
<dbReference type="SUPFAM" id="SSF54523">
    <property type="entry name" value="Pili subunits"/>
    <property type="match status" value="1"/>
</dbReference>
<dbReference type="InterPro" id="IPR045584">
    <property type="entry name" value="Pilin-like"/>
</dbReference>
<evidence type="ECO:0000256" key="1">
    <source>
        <dbReference type="SAM" id="Phobius"/>
    </source>
</evidence>
<gene>
    <name evidence="2" type="ORF">WKV53_15930</name>
</gene>
<dbReference type="Proteomes" id="UP001371305">
    <property type="component" value="Unassembled WGS sequence"/>
</dbReference>
<feature type="transmembrane region" description="Helical" evidence="1">
    <location>
        <begin position="12"/>
        <end position="35"/>
    </location>
</feature>
<dbReference type="InterPro" id="IPR012902">
    <property type="entry name" value="N_methyl_site"/>
</dbReference>
<protein>
    <submittedName>
        <fullName evidence="2">Type II secretion system protein</fullName>
    </submittedName>
</protein>
<dbReference type="Pfam" id="PF07963">
    <property type="entry name" value="N_methyl"/>
    <property type="match status" value="1"/>
</dbReference>
<evidence type="ECO:0000313" key="3">
    <source>
        <dbReference type="Proteomes" id="UP001371305"/>
    </source>
</evidence>
<comment type="caution">
    <text evidence="2">The sequence shown here is derived from an EMBL/GenBank/DDBJ whole genome shotgun (WGS) entry which is preliminary data.</text>
</comment>
<reference evidence="2 3" key="1">
    <citation type="submission" date="2024-04" db="EMBL/GenBank/DDBJ databases">
        <title>Luteolibacter sp. isolated from soil.</title>
        <authorList>
            <person name="An J."/>
        </authorList>
    </citation>
    <scope>NUCLEOTIDE SEQUENCE [LARGE SCALE GENOMIC DNA]</scope>
    <source>
        <strain evidence="2 3">Y139</strain>
    </source>
</reference>
<organism evidence="2 3">
    <name type="scientific">Luteolibacter soli</name>
    <dbReference type="NCBI Taxonomy" id="3135280"/>
    <lineage>
        <taxon>Bacteria</taxon>
        <taxon>Pseudomonadati</taxon>
        <taxon>Verrucomicrobiota</taxon>
        <taxon>Verrucomicrobiia</taxon>
        <taxon>Verrucomicrobiales</taxon>
        <taxon>Verrucomicrobiaceae</taxon>
        <taxon>Luteolibacter</taxon>
    </lineage>
</organism>
<keyword evidence="1" id="KW-1133">Transmembrane helix</keyword>
<dbReference type="PROSITE" id="PS00409">
    <property type="entry name" value="PROKAR_NTER_METHYL"/>
    <property type="match status" value="1"/>
</dbReference>